<dbReference type="RefSeq" id="WP_143051117.1">
    <property type="nucleotide sequence ID" value="NZ_FNUJ01000013.1"/>
</dbReference>
<dbReference type="AlphaFoldDB" id="A0A1H5RGN0"/>
<dbReference type="OrthoDB" id="3623365at2"/>
<reference evidence="2" key="1">
    <citation type="submission" date="2016-10" db="EMBL/GenBank/DDBJ databases">
        <authorList>
            <person name="Varghese N."/>
            <person name="Submissions S."/>
        </authorList>
    </citation>
    <scope>NUCLEOTIDE SEQUENCE [LARGE SCALE GENOMIC DNA]</scope>
    <source>
        <strain evidence="2">DSM 44654</strain>
    </source>
</reference>
<evidence type="ECO:0000313" key="2">
    <source>
        <dbReference type="Proteomes" id="UP000198878"/>
    </source>
</evidence>
<dbReference type="EMBL" id="FNUJ01000013">
    <property type="protein sequence ID" value="SEF37419.1"/>
    <property type="molecule type" value="Genomic_DNA"/>
</dbReference>
<protein>
    <submittedName>
        <fullName evidence="1">Uncharacterized protein</fullName>
    </submittedName>
</protein>
<sequence>MRILGRQARKRLSAVADRIGARAGVVLDDSFSCGGWSTSPLTLGVITLRSGSLPDVLRARIDAAVAAGYAAPTRSEERSCGFVRNPGLPMLIIEVFPAGEVIPHHGAVPAGQTGVVISLT</sequence>
<gene>
    <name evidence="1" type="ORF">SAMN05421837_113249</name>
</gene>
<accession>A0A1H5RGN0</accession>
<proteinExistence type="predicted"/>
<evidence type="ECO:0000313" key="1">
    <source>
        <dbReference type="EMBL" id="SEF37419.1"/>
    </source>
</evidence>
<dbReference type="STRING" id="218821.SAMN05421837_113249"/>
<keyword evidence="2" id="KW-1185">Reference proteome</keyword>
<name>A0A1H5RGN0_9PSEU</name>
<organism evidence="1 2">
    <name type="scientific">Amycolatopsis pretoriensis</name>
    <dbReference type="NCBI Taxonomy" id="218821"/>
    <lineage>
        <taxon>Bacteria</taxon>
        <taxon>Bacillati</taxon>
        <taxon>Actinomycetota</taxon>
        <taxon>Actinomycetes</taxon>
        <taxon>Pseudonocardiales</taxon>
        <taxon>Pseudonocardiaceae</taxon>
        <taxon>Amycolatopsis</taxon>
    </lineage>
</organism>
<dbReference type="Proteomes" id="UP000198878">
    <property type="component" value="Unassembled WGS sequence"/>
</dbReference>